<keyword evidence="9" id="KW-0249">Electron transport</keyword>
<dbReference type="EC" id="7.1.1.2" evidence="9"/>
<dbReference type="GO" id="GO:0008137">
    <property type="term" value="F:NADH dehydrogenase (ubiquinone) activity"/>
    <property type="evidence" value="ECO:0007669"/>
    <property type="project" value="UniProtKB-UniRule"/>
</dbReference>
<reference evidence="10" key="2">
    <citation type="journal article" date="2018" name="Mol. Phylogenet. Evol.">
        <title>Compositional heterogeneity in true bug mitochondrial phylogenomics.</title>
        <authorList>
            <person name="Liu Y."/>
            <person name="Song F."/>
            <person name="Jiang P."/>
            <person name="Wilson J.J."/>
            <person name="Cai W."/>
            <person name="Li H."/>
        </authorList>
    </citation>
    <scope>NUCLEOTIDE SEQUENCE</scope>
</reference>
<evidence type="ECO:0000256" key="8">
    <source>
        <dbReference type="ARBA" id="ARBA00049551"/>
    </source>
</evidence>
<keyword evidence="6 9" id="KW-1133">Transmembrane helix</keyword>
<keyword evidence="9" id="KW-0520">NAD</keyword>
<dbReference type="InterPro" id="IPR038430">
    <property type="entry name" value="NDAH_ubi_oxred_su3_sf"/>
</dbReference>
<comment type="catalytic activity">
    <reaction evidence="8 9">
        <text>a ubiquinone + NADH + 5 H(+)(in) = a ubiquinol + NAD(+) + 4 H(+)(out)</text>
        <dbReference type="Rhea" id="RHEA:29091"/>
        <dbReference type="Rhea" id="RHEA-COMP:9565"/>
        <dbReference type="Rhea" id="RHEA-COMP:9566"/>
        <dbReference type="ChEBI" id="CHEBI:15378"/>
        <dbReference type="ChEBI" id="CHEBI:16389"/>
        <dbReference type="ChEBI" id="CHEBI:17976"/>
        <dbReference type="ChEBI" id="CHEBI:57540"/>
        <dbReference type="ChEBI" id="CHEBI:57945"/>
        <dbReference type="EC" id="7.1.1.2"/>
    </reaction>
</comment>
<dbReference type="GO" id="GO:0030964">
    <property type="term" value="C:NADH dehydrogenase complex"/>
    <property type="evidence" value="ECO:0007669"/>
    <property type="project" value="TreeGrafter"/>
</dbReference>
<evidence type="ECO:0000256" key="1">
    <source>
        <dbReference type="ARBA" id="ARBA00004370"/>
    </source>
</evidence>
<gene>
    <name evidence="10" type="primary">ND3</name>
</gene>
<comment type="similarity">
    <text evidence="2 9">Belongs to the complex I subunit 3 family.</text>
</comment>
<protein>
    <recommendedName>
        <fullName evidence="3 9">NADH-ubiquinone oxidoreductase chain 3</fullName>
        <ecNumber evidence="9">7.1.1.2</ecNumber>
    </recommendedName>
</protein>
<dbReference type="PANTHER" id="PTHR11058">
    <property type="entry name" value="NADH-UBIQUINONE OXIDOREDUCTASE CHAIN 3"/>
    <property type="match status" value="1"/>
</dbReference>
<feature type="transmembrane region" description="Helical" evidence="9">
    <location>
        <begin position="57"/>
        <end position="80"/>
    </location>
</feature>
<dbReference type="AlphaFoldDB" id="A0A343BT84"/>
<comment type="subcellular location">
    <subcellularLocation>
        <location evidence="1">Membrane</location>
    </subcellularLocation>
    <subcellularLocation>
        <location evidence="9">Mitochondrion membrane</location>
        <topology evidence="9">Multi-pass membrane protein</topology>
    </subcellularLocation>
</comment>
<evidence type="ECO:0000256" key="3">
    <source>
        <dbReference type="ARBA" id="ARBA00021007"/>
    </source>
</evidence>
<dbReference type="PANTHER" id="PTHR11058:SF9">
    <property type="entry name" value="NADH-UBIQUINONE OXIDOREDUCTASE CHAIN 3"/>
    <property type="match status" value="1"/>
</dbReference>
<comment type="function">
    <text evidence="9">Core subunit of the mitochondrial membrane respiratory chain NADH dehydrogenase (Complex I) which catalyzes electron transfer from NADH through the respiratory chain, using ubiquinone as an electron acceptor. Essential for the catalytic activity of complex I.</text>
</comment>
<evidence type="ECO:0000256" key="4">
    <source>
        <dbReference type="ARBA" id="ARBA00022448"/>
    </source>
</evidence>
<reference evidence="10" key="1">
    <citation type="submission" date="2016-03" db="EMBL/GenBank/DDBJ databases">
        <authorList>
            <person name="Sun W.-S."/>
            <person name="Lee J.-W."/>
        </authorList>
    </citation>
    <scope>NUCLEOTIDE SEQUENCE</scope>
</reference>
<accession>A0A343BT84</accession>
<evidence type="ECO:0000256" key="6">
    <source>
        <dbReference type="ARBA" id="ARBA00022989"/>
    </source>
</evidence>
<feature type="transmembrane region" description="Helical" evidence="9">
    <location>
        <begin position="86"/>
        <end position="106"/>
    </location>
</feature>
<geneLocation type="mitochondrion" evidence="10"/>
<keyword evidence="4 9" id="KW-0813">Transport</keyword>
<keyword evidence="5 9" id="KW-0812">Transmembrane</keyword>
<dbReference type="Pfam" id="PF00507">
    <property type="entry name" value="Oxidored_q4"/>
    <property type="match status" value="1"/>
</dbReference>
<keyword evidence="9" id="KW-0679">Respiratory chain</keyword>
<keyword evidence="9 10" id="KW-0496">Mitochondrion</keyword>
<dbReference type="Gene3D" id="1.20.58.1610">
    <property type="entry name" value="NADH:ubiquinone/plastoquinone oxidoreductase, chain 3"/>
    <property type="match status" value="1"/>
</dbReference>
<dbReference type="EMBL" id="KU896785">
    <property type="protein sequence ID" value="ARB50149.1"/>
    <property type="molecule type" value="Genomic_DNA"/>
</dbReference>
<keyword evidence="7 9" id="KW-0472">Membrane</keyword>
<evidence type="ECO:0000256" key="2">
    <source>
        <dbReference type="ARBA" id="ARBA00008472"/>
    </source>
</evidence>
<keyword evidence="9" id="KW-1278">Translocase</keyword>
<sequence length="117" mass="13891">MIKLIMMLSLTLIISTTMMIMHHIINKKMIMERNKMTPFECGFDPKSSSRLPFSTKFFLIGILFLIFDVEMVMILPMLITLKQSNLNLWMTMNILLMLMLMMGLYYEWKNGVIEWIN</sequence>
<evidence type="ECO:0000256" key="9">
    <source>
        <dbReference type="RuleBase" id="RU003640"/>
    </source>
</evidence>
<feature type="transmembrane region" description="Helical" evidence="9">
    <location>
        <begin position="6"/>
        <end position="25"/>
    </location>
</feature>
<evidence type="ECO:0000256" key="7">
    <source>
        <dbReference type="ARBA" id="ARBA00023136"/>
    </source>
</evidence>
<evidence type="ECO:0000313" key="10">
    <source>
        <dbReference type="EMBL" id="ARB50149.1"/>
    </source>
</evidence>
<dbReference type="InterPro" id="IPR000440">
    <property type="entry name" value="NADH_UbQ/plastoQ_OxRdtase_su3"/>
</dbReference>
<proteinExistence type="inferred from homology"/>
<dbReference type="GO" id="GO:0031966">
    <property type="term" value="C:mitochondrial membrane"/>
    <property type="evidence" value="ECO:0007669"/>
    <property type="project" value="UniProtKB-SubCell"/>
</dbReference>
<evidence type="ECO:0000256" key="5">
    <source>
        <dbReference type="ARBA" id="ARBA00022692"/>
    </source>
</evidence>
<name>A0A343BT84_9HEMI</name>
<organism evidence="10">
    <name type="scientific">Perissonemia borneenis</name>
    <dbReference type="NCBI Taxonomy" id="1964418"/>
    <lineage>
        <taxon>Eukaryota</taxon>
        <taxon>Metazoa</taxon>
        <taxon>Ecdysozoa</taxon>
        <taxon>Arthropoda</taxon>
        <taxon>Hexapoda</taxon>
        <taxon>Insecta</taxon>
        <taxon>Pterygota</taxon>
        <taxon>Neoptera</taxon>
        <taxon>Paraneoptera</taxon>
        <taxon>Hemiptera</taxon>
        <taxon>Heteroptera</taxon>
        <taxon>Panheteroptera</taxon>
        <taxon>Cimicomorpha</taxon>
        <taxon>Tingidae</taxon>
        <taxon>Perissonemia</taxon>
    </lineage>
</organism>
<keyword evidence="9" id="KW-0830">Ubiquinone</keyword>